<sequence length="154" mass="16784">MLCTVNHILIFLVKGVLVNGVSALGGILNFAIHAQPLARAVIYPYLAVMRSLALMAFLALQLSVFTCGFDIHVHAAGIDEGHVAEHTHDSNADHEQESHDHGCHVHASHSFTMADEKQIDSISVVSTPQHFAMAGTYLKNLPSLIEHPPKLQYC</sequence>
<evidence type="ECO:0000256" key="1">
    <source>
        <dbReference type="SAM" id="Phobius"/>
    </source>
</evidence>
<name>A0A1L8CP01_9PROT</name>
<feature type="transmembrane region" description="Helical" evidence="1">
    <location>
        <begin position="40"/>
        <end position="60"/>
    </location>
</feature>
<protein>
    <submittedName>
        <fullName evidence="2">Uncharacterized protein</fullName>
    </submittedName>
</protein>
<feature type="transmembrane region" description="Helical" evidence="1">
    <location>
        <begin position="6"/>
        <end position="28"/>
    </location>
</feature>
<proteinExistence type="predicted"/>
<gene>
    <name evidence="2" type="ORF">MMIC_P1618</name>
</gene>
<dbReference type="STRING" id="1921010.MMIC_P1618"/>
<keyword evidence="1" id="KW-1133">Transmembrane helix</keyword>
<keyword evidence="1" id="KW-0472">Membrane</keyword>
<keyword evidence="1" id="KW-0812">Transmembrane</keyword>
<dbReference type="AlphaFoldDB" id="A0A1L8CP01"/>
<keyword evidence="3" id="KW-1185">Reference proteome</keyword>
<dbReference type="Proteomes" id="UP000231632">
    <property type="component" value="Unassembled WGS sequence"/>
</dbReference>
<accession>A0A1L8CP01</accession>
<reference evidence="2 3" key="1">
    <citation type="journal article" date="2017" name="Arch. Microbiol.">
        <title>Mariprofundus micogutta sp. nov., a novel iron-oxidizing zetaproteobacterium isolated from a deep-sea hydrothermal field at the Bayonnaise knoll of the Izu-Ogasawara arc, and a description of Mariprofundales ord. nov. and Zetaproteobacteria classis nov.</title>
        <authorList>
            <person name="Makita H."/>
            <person name="Tanaka E."/>
            <person name="Mitsunobu S."/>
            <person name="Miyazaki M."/>
            <person name="Nunoura T."/>
            <person name="Uematsu K."/>
            <person name="Takaki Y."/>
            <person name="Nishi S."/>
            <person name="Shimamura S."/>
            <person name="Takai K."/>
        </authorList>
    </citation>
    <scope>NUCLEOTIDE SEQUENCE [LARGE SCALE GENOMIC DNA]</scope>
    <source>
        <strain evidence="2 3">ET2</strain>
    </source>
</reference>
<organism evidence="2 3">
    <name type="scientific">Mariprofundus micogutta</name>
    <dbReference type="NCBI Taxonomy" id="1921010"/>
    <lineage>
        <taxon>Bacteria</taxon>
        <taxon>Pseudomonadati</taxon>
        <taxon>Pseudomonadota</taxon>
        <taxon>Candidatius Mariprofundia</taxon>
        <taxon>Mariprofundales</taxon>
        <taxon>Mariprofundaceae</taxon>
        <taxon>Mariprofundus</taxon>
    </lineage>
</organism>
<comment type="caution">
    <text evidence="2">The sequence shown here is derived from an EMBL/GenBank/DDBJ whole genome shotgun (WGS) entry which is preliminary data.</text>
</comment>
<dbReference type="EMBL" id="BDFD01000013">
    <property type="protein sequence ID" value="GAV20646.1"/>
    <property type="molecule type" value="Genomic_DNA"/>
</dbReference>
<evidence type="ECO:0000313" key="3">
    <source>
        <dbReference type="Proteomes" id="UP000231632"/>
    </source>
</evidence>
<evidence type="ECO:0000313" key="2">
    <source>
        <dbReference type="EMBL" id="GAV20646.1"/>
    </source>
</evidence>